<gene>
    <name evidence="1" type="ORF">GCM10007207_27100</name>
</gene>
<evidence type="ECO:0000313" key="2">
    <source>
        <dbReference type="Proteomes" id="UP000637769"/>
    </source>
</evidence>
<name>A0ABQ1MKQ0_9PROT</name>
<accession>A0ABQ1MKQ0</accession>
<reference evidence="2" key="1">
    <citation type="journal article" date="2019" name="Int. J. Syst. Evol. Microbiol.">
        <title>The Global Catalogue of Microorganisms (GCM) 10K type strain sequencing project: providing services to taxonomists for standard genome sequencing and annotation.</title>
        <authorList>
            <consortium name="The Broad Institute Genomics Platform"/>
            <consortium name="The Broad Institute Genome Sequencing Center for Infectious Disease"/>
            <person name="Wu L."/>
            <person name="Ma J."/>
        </authorList>
    </citation>
    <scope>NUCLEOTIDE SEQUENCE [LARGE SCALE GENOMIC DNA]</scope>
    <source>
        <strain evidence="2">CCM 7132</strain>
    </source>
</reference>
<comment type="caution">
    <text evidence="1">The sequence shown here is derived from an EMBL/GenBank/DDBJ whole genome shotgun (WGS) entry which is preliminary data.</text>
</comment>
<dbReference type="Proteomes" id="UP000637769">
    <property type="component" value="Unassembled WGS sequence"/>
</dbReference>
<dbReference type="RefSeq" id="WP_188427359.1">
    <property type="nucleotide sequence ID" value="NZ_BMCH01000008.1"/>
</dbReference>
<evidence type="ECO:0000313" key="1">
    <source>
        <dbReference type="EMBL" id="GGC40198.1"/>
    </source>
</evidence>
<keyword evidence="2" id="KW-1185">Reference proteome</keyword>
<proteinExistence type="predicted"/>
<protein>
    <submittedName>
        <fullName evidence="1">Uncharacterized protein</fullName>
    </submittedName>
</protein>
<organism evidence="1 2">
    <name type="scientific">Asaia siamensis</name>
    <dbReference type="NCBI Taxonomy" id="110479"/>
    <lineage>
        <taxon>Bacteria</taxon>
        <taxon>Pseudomonadati</taxon>
        <taxon>Pseudomonadota</taxon>
        <taxon>Alphaproteobacteria</taxon>
        <taxon>Acetobacterales</taxon>
        <taxon>Acetobacteraceae</taxon>
        <taxon>Asaia</taxon>
    </lineage>
</organism>
<sequence>MSLLHARRLGARCNWAHDHTMRRFLTTTLLCGFTLLSACAGKGEDAVLQNRSPSVLLTSYAIANGMAEHGMITRILQHKATKADIARLIAVDHNTWQLIRQAAYSPTDQNFRLADAGIVQILDYATSVPQPPDGVTPGASSPATP</sequence>
<dbReference type="EMBL" id="BMCH01000008">
    <property type="protein sequence ID" value="GGC40198.1"/>
    <property type="molecule type" value="Genomic_DNA"/>
</dbReference>